<dbReference type="Proteomes" id="UP000316371">
    <property type="component" value="Unassembled WGS sequence"/>
</dbReference>
<dbReference type="RefSeq" id="WP_144255697.1">
    <property type="nucleotide sequence ID" value="NZ_VJZT01000003.1"/>
</dbReference>
<organism evidence="1 2">
    <name type="scientific">Flavobacterium restrictum</name>
    <dbReference type="NCBI Taxonomy" id="2594428"/>
    <lineage>
        <taxon>Bacteria</taxon>
        <taxon>Pseudomonadati</taxon>
        <taxon>Bacteroidota</taxon>
        <taxon>Flavobacteriia</taxon>
        <taxon>Flavobacteriales</taxon>
        <taxon>Flavobacteriaceae</taxon>
        <taxon>Flavobacterium</taxon>
    </lineage>
</organism>
<reference evidence="1 2" key="1">
    <citation type="submission" date="2019-07" db="EMBL/GenBank/DDBJ databases">
        <title>Novel species of Flavobacterium.</title>
        <authorList>
            <person name="Liu Q."/>
            <person name="Xin Y.-H."/>
        </authorList>
    </citation>
    <scope>NUCLEOTIDE SEQUENCE [LARGE SCALE GENOMIC DNA]</scope>
    <source>
        <strain evidence="1 2">LB1R34</strain>
    </source>
</reference>
<accession>A0A553E9E5</accession>
<dbReference type="AlphaFoldDB" id="A0A553E9E5"/>
<gene>
    <name evidence="1" type="ORF">FNW21_05285</name>
</gene>
<dbReference type="EMBL" id="VJZT01000003">
    <property type="protein sequence ID" value="TRX41511.1"/>
    <property type="molecule type" value="Genomic_DNA"/>
</dbReference>
<sequence length="93" mass="10620">MIVVLLLIIVLLLLLIVRLYFDFYQQKKTFETSITALEDVITALQQSQRLQSNRLQLSDGLSQQLKKSNLVLSNSILDINSDLLGQLFPKKKS</sequence>
<protein>
    <submittedName>
        <fullName evidence="1">Uncharacterized protein</fullName>
    </submittedName>
</protein>
<name>A0A553E9E5_9FLAO</name>
<evidence type="ECO:0000313" key="1">
    <source>
        <dbReference type="EMBL" id="TRX41511.1"/>
    </source>
</evidence>
<proteinExistence type="predicted"/>
<comment type="caution">
    <text evidence="1">The sequence shown here is derived from an EMBL/GenBank/DDBJ whole genome shotgun (WGS) entry which is preliminary data.</text>
</comment>
<keyword evidence="2" id="KW-1185">Reference proteome</keyword>
<evidence type="ECO:0000313" key="2">
    <source>
        <dbReference type="Proteomes" id="UP000316371"/>
    </source>
</evidence>